<reference evidence="1" key="1">
    <citation type="journal article" date="2022" name="Mol. Ecol. Resour.">
        <title>The complete and closed genome of the facultative generalist Candidatus Endoriftia persephone from deep-sea hydrothermal vents.</title>
        <authorList>
            <person name="de Oliveira A.L."/>
            <person name="Srivastava A."/>
            <person name="Espada-Hinojosa S."/>
            <person name="Bright M."/>
        </authorList>
    </citation>
    <scope>NUCLEOTIDE SEQUENCE</scope>
    <source>
        <strain evidence="1">Tica-EPR-9o50.N</strain>
    </source>
</reference>
<evidence type="ECO:0000313" key="2">
    <source>
        <dbReference type="Proteomes" id="UP001056649"/>
    </source>
</evidence>
<dbReference type="EMBL" id="CP090569">
    <property type="protein sequence ID" value="USF86411.1"/>
    <property type="molecule type" value="Genomic_DNA"/>
</dbReference>
<dbReference type="Proteomes" id="UP001056649">
    <property type="component" value="Chromosome"/>
</dbReference>
<evidence type="ECO:0000313" key="1">
    <source>
        <dbReference type="EMBL" id="USF86411.1"/>
    </source>
</evidence>
<name>A0A9J6ZU92_9GAMM</name>
<organism evidence="1 2">
    <name type="scientific">Candidatus Endoriftia persephonae</name>
    <dbReference type="NCBI Taxonomy" id="393765"/>
    <lineage>
        <taxon>Bacteria</taxon>
        <taxon>Pseudomonadati</taxon>
        <taxon>Pseudomonadota</taxon>
        <taxon>Gammaproteobacteria</taxon>
        <taxon>Chromatiales</taxon>
        <taxon>Sedimenticolaceae</taxon>
        <taxon>Candidatus Endoriftia</taxon>
    </lineage>
</organism>
<accession>A0A9J6ZU92</accession>
<dbReference type="RefSeq" id="WP_138921945.1">
    <property type="nucleotide sequence ID" value="NZ_CP090569.1"/>
</dbReference>
<dbReference type="Pfam" id="PF15566">
    <property type="entry name" value="Imm32"/>
    <property type="match status" value="1"/>
</dbReference>
<proteinExistence type="predicted"/>
<dbReference type="AlphaFoldDB" id="A0A9J6ZU92"/>
<keyword evidence="2" id="KW-1185">Reference proteome</keyword>
<dbReference type="InterPro" id="IPR029083">
    <property type="entry name" value="Imm32"/>
</dbReference>
<gene>
    <name evidence="1" type="ORF">L0Y14_09660</name>
</gene>
<protein>
    <submittedName>
        <fullName evidence="1">Uncharacterized protein</fullName>
    </submittedName>
</protein>
<dbReference type="KEGG" id="eps:L0Y14_09660"/>
<sequence length="79" mass="9074">MKIYGYKDEGLDIEQIVPAELAEITLVASPDELRMIASFLKTAAQEMERMGEAYDHEHLSDKNEPYFDNSPHFVVAREE</sequence>